<feature type="signal peptide" evidence="2">
    <location>
        <begin position="1"/>
        <end position="24"/>
    </location>
</feature>
<sequence>MKKFLLVLFVLIVALFGCSNQSVSKNLKSGENDLKEEPRKEQEPQKKHDISSEDKKIIKSIKNKDYEQVIKKTRNLNNEFQKDYYFIASAYKKLEQLKDAEVILDNYDTYAYVDAMLDKVKYKKSHEDLEFLQTKENNKKNIDALQKDKNDQLEENFKEAETRERNKAIQERTNNPQSVSGGMTKEEVLIEGWGRPEKINKTQTVDHTLEQWVYKGNKYLYFENGILTTISN</sequence>
<gene>
    <name evidence="3" type="ORF">BK049_18435</name>
</gene>
<evidence type="ECO:0000256" key="1">
    <source>
        <dbReference type="SAM" id="MobiDB-lite"/>
    </source>
</evidence>
<dbReference type="RefSeq" id="WP_071169151.1">
    <property type="nucleotide sequence ID" value="NZ_CP017786.1"/>
</dbReference>
<evidence type="ECO:0000256" key="2">
    <source>
        <dbReference type="SAM" id="SignalP"/>
    </source>
</evidence>
<feature type="region of interest" description="Disordered" evidence="1">
    <location>
        <begin position="28"/>
        <end position="54"/>
    </location>
</feature>
<protein>
    <recommendedName>
        <fullName evidence="5">Lipoprotein</fullName>
    </recommendedName>
</protein>
<feature type="chain" id="PRO_5041984943" description="Lipoprotein" evidence="2">
    <location>
        <begin position="25"/>
        <end position="232"/>
    </location>
</feature>
<organism evidence="3 4">
    <name type="scientific">Bacillus xiamenensis</name>
    <dbReference type="NCBI Taxonomy" id="1178537"/>
    <lineage>
        <taxon>Bacteria</taxon>
        <taxon>Bacillati</taxon>
        <taxon>Bacillota</taxon>
        <taxon>Bacilli</taxon>
        <taxon>Bacillales</taxon>
        <taxon>Bacillaceae</taxon>
        <taxon>Bacillus</taxon>
    </lineage>
</organism>
<evidence type="ECO:0000313" key="4">
    <source>
        <dbReference type="Proteomes" id="UP000177709"/>
    </source>
</evidence>
<dbReference type="AlphaFoldDB" id="A0AAC9ILC0"/>
<keyword evidence="2" id="KW-0732">Signal</keyword>
<evidence type="ECO:0000313" key="3">
    <source>
        <dbReference type="EMBL" id="AOZ90528.1"/>
    </source>
</evidence>
<feature type="compositionally biased region" description="Polar residues" evidence="1">
    <location>
        <begin position="171"/>
        <end position="181"/>
    </location>
</feature>
<dbReference type="EMBL" id="CP017786">
    <property type="protein sequence ID" value="AOZ90528.1"/>
    <property type="molecule type" value="Genomic_DNA"/>
</dbReference>
<accession>A0AAC9ILC0</accession>
<dbReference type="KEGG" id="bxi:BK049_18435"/>
<dbReference type="PROSITE" id="PS51257">
    <property type="entry name" value="PROKAR_LIPOPROTEIN"/>
    <property type="match status" value="1"/>
</dbReference>
<evidence type="ECO:0008006" key="5">
    <source>
        <dbReference type="Google" id="ProtNLM"/>
    </source>
</evidence>
<name>A0AAC9ILC0_9BACI</name>
<dbReference type="Proteomes" id="UP000177709">
    <property type="component" value="Chromosome"/>
</dbReference>
<feature type="region of interest" description="Disordered" evidence="1">
    <location>
        <begin position="162"/>
        <end position="181"/>
    </location>
</feature>
<reference evidence="3 4" key="1">
    <citation type="submission" date="2016-10" db="EMBL/GenBank/DDBJ databases">
        <title>Whole genome sequence of hyper active fibrinolysis bacterium Bacillus pumilus strain VV3 isolated from fermented rice.</title>
        <authorList>
            <person name="Mariadas V.A."/>
            <person name="Vijayaraghavan P."/>
            <person name="Dhandapani V."/>
        </authorList>
    </citation>
    <scope>NUCLEOTIDE SEQUENCE [LARGE SCALE GENOMIC DNA]</scope>
    <source>
        <strain evidence="3 4">VV3</strain>
    </source>
</reference>
<proteinExistence type="predicted"/>